<evidence type="ECO:0000313" key="5">
    <source>
        <dbReference type="EMBL" id="MBL6457399.1"/>
    </source>
</evidence>
<dbReference type="Gene3D" id="1.10.10.10">
    <property type="entry name" value="Winged helix-like DNA-binding domain superfamily/Winged helix DNA-binding domain"/>
    <property type="match status" value="1"/>
</dbReference>
<reference evidence="5 6" key="1">
    <citation type="submission" date="2021-01" db="EMBL/GenBank/DDBJ databases">
        <title>Belnapia mucosa sp. nov. and Belnapia arida sp. nov., isolated from the Tabernas Desert (Almeria, Spain).</title>
        <authorList>
            <person name="Molina-Menor E."/>
            <person name="Vidal-Verdu A."/>
            <person name="Calonge A."/>
            <person name="Satari L."/>
            <person name="Pereto Magraner J."/>
            <person name="Porcar Miralles M."/>
        </authorList>
    </citation>
    <scope>NUCLEOTIDE SEQUENCE [LARGE SCALE GENOMIC DNA]</scope>
    <source>
        <strain evidence="5 6">T6</strain>
    </source>
</reference>
<dbReference type="EMBL" id="JAEUXJ010000008">
    <property type="protein sequence ID" value="MBL6457399.1"/>
    <property type="molecule type" value="Genomic_DNA"/>
</dbReference>
<evidence type="ECO:0000313" key="6">
    <source>
        <dbReference type="Proteomes" id="UP000606490"/>
    </source>
</evidence>
<evidence type="ECO:0000256" key="3">
    <source>
        <dbReference type="ARBA" id="ARBA00023163"/>
    </source>
</evidence>
<dbReference type="SMART" id="SM00345">
    <property type="entry name" value="HTH_GNTR"/>
    <property type="match status" value="1"/>
</dbReference>
<dbReference type="SUPFAM" id="SSF46785">
    <property type="entry name" value="Winged helix' DNA-binding domain"/>
    <property type="match status" value="1"/>
</dbReference>
<dbReference type="Gene3D" id="1.20.120.530">
    <property type="entry name" value="GntR ligand-binding domain-like"/>
    <property type="match status" value="1"/>
</dbReference>
<gene>
    <name evidence="5" type="ORF">JMJ55_18855</name>
</gene>
<dbReference type="SMART" id="SM00895">
    <property type="entry name" value="FCD"/>
    <property type="match status" value="1"/>
</dbReference>
<dbReference type="RefSeq" id="WP_202827140.1">
    <property type="nucleotide sequence ID" value="NZ_JAEUXJ010000008.1"/>
</dbReference>
<organism evidence="5 6">
    <name type="scientific">Belnapia mucosa</name>
    <dbReference type="NCBI Taxonomy" id="2804532"/>
    <lineage>
        <taxon>Bacteria</taxon>
        <taxon>Pseudomonadati</taxon>
        <taxon>Pseudomonadota</taxon>
        <taxon>Alphaproteobacteria</taxon>
        <taxon>Acetobacterales</taxon>
        <taxon>Roseomonadaceae</taxon>
        <taxon>Belnapia</taxon>
    </lineage>
</organism>
<proteinExistence type="predicted"/>
<sequence>MAALLDAGMAGEASLGTAEGASGTRSLADWAYEVLLDRMLSREMPPGHLLQERALGDALNISRTPIREALTRLESEGFVTRHAGRLLMVRELPASELMEIFHVRSVLEVEGIALATTRIGEAALAQLRALFETQMHGPIPDGGNHWDADDRLHGSIADASGNAVLAQLVRSLRRKTRMFNLKRMPERFLPGSLEHLAIIAALERRDAAAARDAMALHLDNSKRSILQVLAGI</sequence>
<dbReference type="InterPro" id="IPR000524">
    <property type="entry name" value="Tscrpt_reg_HTH_GntR"/>
</dbReference>
<comment type="caution">
    <text evidence="5">The sequence shown here is derived from an EMBL/GenBank/DDBJ whole genome shotgun (WGS) entry which is preliminary data.</text>
</comment>
<dbReference type="PROSITE" id="PS50949">
    <property type="entry name" value="HTH_GNTR"/>
    <property type="match status" value="1"/>
</dbReference>
<dbReference type="InterPro" id="IPR011711">
    <property type="entry name" value="GntR_C"/>
</dbReference>
<keyword evidence="6" id="KW-1185">Reference proteome</keyword>
<keyword evidence="2" id="KW-0238">DNA-binding</keyword>
<dbReference type="InterPro" id="IPR036390">
    <property type="entry name" value="WH_DNA-bd_sf"/>
</dbReference>
<dbReference type="Proteomes" id="UP000606490">
    <property type="component" value="Unassembled WGS sequence"/>
</dbReference>
<evidence type="ECO:0000259" key="4">
    <source>
        <dbReference type="PROSITE" id="PS50949"/>
    </source>
</evidence>
<dbReference type="PRINTS" id="PR00035">
    <property type="entry name" value="HTHGNTR"/>
</dbReference>
<dbReference type="InterPro" id="IPR008920">
    <property type="entry name" value="TF_FadR/GntR_C"/>
</dbReference>
<dbReference type="PANTHER" id="PTHR43537">
    <property type="entry name" value="TRANSCRIPTIONAL REGULATOR, GNTR FAMILY"/>
    <property type="match status" value="1"/>
</dbReference>
<dbReference type="InterPro" id="IPR036388">
    <property type="entry name" value="WH-like_DNA-bd_sf"/>
</dbReference>
<dbReference type="Pfam" id="PF00392">
    <property type="entry name" value="GntR"/>
    <property type="match status" value="1"/>
</dbReference>
<feature type="domain" description="HTH gntR-type" evidence="4">
    <location>
        <begin position="25"/>
        <end position="92"/>
    </location>
</feature>
<evidence type="ECO:0000256" key="1">
    <source>
        <dbReference type="ARBA" id="ARBA00023015"/>
    </source>
</evidence>
<keyword evidence="1" id="KW-0805">Transcription regulation</keyword>
<dbReference type="Pfam" id="PF07729">
    <property type="entry name" value="FCD"/>
    <property type="match status" value="1"/>
</dbReference>
<dbReference type="SUPFAM" id="SSF48008">
    <property type="entry name" value="GntR ligand-binding domain-like"/>
    <property type="match status" value="1"/>
</dbReference>
<accession>A0ABS1V9I5</accession>
<dbReference type="PANTHER" id="PTHR43537:SF45">
    <property type="entry name" value="GNTR FAMILY REGULATORY PROTEIN"/>
    <property type="match status" value="1"/>
</dbReference>
<evidence type="ECO:0000256" key="2">
    <source>
        <dbReference type="ARBA" id="ARBA00023125"/>
    </source>
</evidence>
<keyword evidence="3" id="KW-0804">Transcription</keyword>
<protein>
    <submittedName>
        <fullName evidence="5">GntR family transcriptional regulator</fullName>
    </submittedName>
</protein>
<name>A0ABS1V9I5_9PROT</name>